<dbReference type="InterPro" id="IPR036388">
    <property type="entry name" value="WH-like_DNA-bd_sf"/>
</dbReference>
<evidence type="ECO:0000313" key="3">
    <source>
        <dbReference type="Proteomes" id="UP000000692"/>
    </source>
</evidence>
<gene>
    <name evidence="2" type="ordered locus">KVU_0925</name>
</gene>
<dbReference type="InterPro" id="IPR036390">
    <property type="entry name" value="WH_DNA-bd_sf"/>
</dbReference>
<dbReference type="Gene3D" id="1.10.10.10">
    <property type="entry name" value="Winged helix-like DNA-binding domain superfamily/Winged helix DNA-binding domain"/>
    <property type="match status" value="1"/>
</dbReference>
<dbReference type="SUPFAM" id="SSF46785">
    <property type="entry name" value="Winged helix' DNA-binding domain"/>
    <property type="match status" value="1"/>
</dbReference>
<protein>
    <submittedName>
        <fullName evidence="2">Transcriptional regulator protein</fullName>
    </submittedName>
</protein>
<keyword evidence="3" id="KW-1185">Reference proteome</keyword>
<dbReference type="InterPro" id="IPR000600">
    <property type="entry name" value="ROK"/>
</dbReference>
<organism evidence="2 3">
    <name type="scientific">Ketogulonicigenium vulgare (strain WSH-001)</name>
    <dbReference type="NCBI Taxonomy" id="759362"/>
    <lineage>
        <taxon>Bacteria</taxon>
        <taxon>Pseudomonadati</taxon>
        <taxon>Pseudomonadota</taxon>
        <taxon>Alphaproteobacteria</taxon>
        <taxon>Rhodobacterales</taxon>
        <taxon>Roseobacteraceae</taxon>
        <taxon>Ketogulonicigenium</taxon>
    </lineage>
</organism>
<dbReference type="Proteomes" id="UP000000692">
    <property type="component" value="Chromosome"/>
</dbReference>
<dbReference type="PANTHER" id="PTHR18964:SF149">
    <property type="entry name" value="BIFUNCTIONAL UDP-N-ACETYLGLUCOSAMINE 2-EPIMERASE_N-ACETYLMANNOSAMINE KINASE"/>
    <property type="match status" value="1"/>
</dbReference>
<comment type="similarity">
    <text evidence="1">Belongs to the ROK (NagC/XylR) family.</text>
</comment>
<dbReference type="AlphaFoldDB" id="F9Y5L1"/>
<dbReference type="KEGG" id="kvl:KVU_0925"/>
<reference evidence="2 3" key="1">
    <citation type="journal article" date="2011" name="J. Bacteriol.">
        <title>Complete genome sequence of the industrial strain Ketogulonicigenium vulgare WSH-001.</title>
        <authorList>
            <person name="Liu L."/>
            <person name="Li Y."/>
            <person name="Zhang J."/>
            <person name="Zhou Z."/>
            <person name="Liu J."/>
            <person name="Li X."/>
            <person name="Zhou J."/>
            <person name="Du G."/>
            <person name="Wang L."/>
            <person name="Chen J."/>
        </authorList>
    </citation>
    <scope>NUCLEOTIDE SEQUENCE [LARGE SCALE GENOMIC DNA]</scope>
    <source>
        <strain evidence="2 3">WSH-001</strain>
    </source>
</reference>
<name>F9Y5L1_KETVW</name>
<dbReference type="SUPFAM" id="SSF53067">
    <property type="entry name" value="Actin-like ATPase domain"/>
    <property type="match status" value="1"/>
</dbReference>
<dbReference type="Pfam" id="PF00480">
    <property type="entry name" value="ROK"/>
    <property type="match status" value="1"/>
</dbReference>
<evidence type="ECO:0000313" key="2">
    <source>
        <dbReference type="EMBL" id="AEM40764.1"/>
    </source>
</evidence>
<dbReference type="eggNOG" id="COG1940">
    <property type="taxonomic scope" value="Bacteria"/>
</dbReference>
<evidence type="ECO:0000256" key="1">
    <source>
        <dbReference type="ARBA" id="ARBA00006479"/>
    </source>
</evidence>
<dbReference type="CDD" id="cd24073">
    <property type="entry name" value="ASKHA_ATPase_ROK_CYANR"/>
    <property type="match status" value="1"/>
</dbReference>
<dbReference type="HOGENOM" id="CLU_036604_13_1_5"/>
<accession>F9Y5L1</accession>
<dbReference type="Gene3D" id="3.30.420.40">
    <property type="match status" value="2"/>
</dbReference>
<dbReference type="EMBL" id="CP002018">
    <property type="protein sequence ID" value="AEM40764.1"/>
    <property type="molecule type" value="Genomic_DNA"/>
</dbReference>
<dbReference type="InterPro" id="IPR043129">
    <property type="entry name" value="ATPase_NBD"/>
</dbReference>
<dbReference type="PANTHER" id="PTHR18964">
    <property type="entry name" value="ROK (REPRESSOR, ORF, KINASE) FAMILY"/>
    <property type="match status" value="1"/>
</dbReference>
<sequence>MRNPSLGPSLGSTHYQILRLISAGGPTTRAVLVQMTGLSKAAISGFTRDLLDSGLLRETDTVQKQGRPSMLLDLASEAAFFVGFSVMTDPARLMLVNLEGQVLAQLEMPRSSDPQQLAVALAENLPKLCAIGEITPQALTAIGVSLSGLIDSKQAVCVRSTQLGWRNVPLAQMISDATGLPCYIENDAKALAVSRKLFGEARDLHSYTLIWIGNGIGAAHFVHDRLYRGSHGGAGEIAHMTIDTGGNPCRCGKIGCLDTVASMIAIREAMAAEGIAADTLADVERIAASGSQVAIRTLHRAGSALGLAIAQIIQLNDPQLVLVTHQEQAFSGLFSTVMHQTIEANVLPSLSGETPIRLRRLTEDDWAASAAAVATHNFLNGSI</sequence>
<dbReference type="RefSeq" id="WP_013384220.1">
    <property type="nucleotide sequence ID" value="NC_017384.1"/>
</dbReference>
<dbReference type="OrthoDB" id="9810372at2"/>
<proteinExistence type="inferred from homology"/>